<organism evidence="2">
    <name type="scientific">Cacopsylla melanoneura</name>
    <dbReference type="NCBI Taxonomy" id="428564"/>
    <lineage>
        <taxon>Eukaryota</taxon>
        <taxon>Metazoa</taxon>
        <taxon>Ecdysozoa</taxon>
        <taxon>Arthropoda</taxon>
        <taxon>Hexapoda</taxon>
        <taxon>Insecta</taxon>
        <taxon>Pterygota</taxon>
        <taxon>Neoptera</taxon>
        <taxon>Paraneoptera</taxon>
        <taxon>Hemiptera</taxon>
        <taxon>Sternorrhyncha</taxon>
        <taxon>Psylloidea</taxon>
        <taxon>Psyllidae</taxon>
        <taxon>Psyllinae</taxon>
        <taxon>Cacopsylla</taxon>
    </lineage>
</organism>
<sequence length="181" mass="20629">MDHLNLLMLTLKKVQYMNLAFMTLQADSTSRAVSLKSLDCYLEFGARGSISTFTFTLRELIGISSKIIHYGYMPESTQGLYSDVELPPLPINRLLNITSIIYQLQLQLKSLIIPIIYLHIYLLYIIYAALNIPYLQVTFLPNFKSLAITVLEISCLQTDRQTDTQTHGPMAQTNFFGVLRL</sequence>
<evidence type="ECO:0000256" key="1">
    <source>
        <dbReference type="SAM" id="Phobius"/>
    </source>
</evidence>
<feature type="transmembrane region" description="Helical" evidence="1">
    <location>
        <begin position="111"/>
        <end position="130"/>
    </location>
</feature>
<reference evidence="2" key="1">
    <citation type="submission" date="2021-05" db="EMBL/GenBank/DDBJ databases">
        <authorList>
            <person name="Alioto T."/>
            <person name="Alioto T."/>
            <person name="Gomez Garrido J."/>
        </authorList>
    </citation>
    <scope>NUCLEOTIDE SEQUENCE</scope>
</reference>
<name>A0A8D8TKG1_9HEMI</name>
<keyword evidence="1" id="KW-0472">Membrane</keyword>
<protein>
    <submittedName>
        <fullName evidence="2">Uncharacterized protein</fullName>
    </submittedName>
</protein>
<evidence type="ECO:0000313" key="2">
    <source>
        <dbReference type="EMBL" id="CAG6688666.1"/>
    </source>
</evidence>
<accession>A0A8D8TKG1</accession>
<proteinExistence type="predicted"/>
<dbReference type="AlphaFoldDB" id="A0A8D8TKG1"/>
<keyword evidence="1" id="KW-1133">Transmembrane helix</keyword>
<keyword evidence="1" id="KW-0812">Transmembrane</keyword>
<dbReference type="EMBL" id="HBUF01288066">
    <property type="protein sequence ID" value="CAG6688666.1"/>
    <property type="molecule type" value="Transcribed_RNA"/>
</dbReference>